<reference evidence="2 3" key="1">
    <citation type="submission" date="2019-06" db="EMBL/GenBank/DDBJ databases">
        <title>Sequencing the genomes of 1000 actinobacteria strains.</title>
        <authorList>
            <person name="Klenk H.-P."/>
        </authorList>
    </citation>
    <scope>NUCLEOTIDE SEQUENCE [LARGE SCALE GENOMIC DNA]</scope>
    <source>
        <strain evidence="2 3">DSM 41695</strain>
    </source>
</reference>
<keyword evidence="3" id="KW-1185">Reference proteome</keyword>
<dbReference type="EMBL" id="VIWV01000002">
    <property type="protein sequence ID" value="TWF74104.1"/>
    <property type="molecule type" value="Genomic_DNA"/>
</dbReference>
<evidence type="ECO:0000313" key="2">
    <source>
        <dbReference type="EMBL" id="TWF74104.1"/>
    </source>
</evidence>
<proteinExistence type="predicted"/>
<accession>A0A561SGW0</accession>
<evidence type="ECO:0000313" key="3">
    <source>
        <dbReference type="Proteomes" id="UP000316603"/>
    </source>
</evidence>
<organism evidence="2 3">
    <name type="scientific">Streptomyces capillispiralis</name>
    <dbReference type="NCBI Taxonomy" id="68182"/>
    <lineage>
        <taxon>Bacteria</taxon>
        <taxon>Bacillati</taxon>
        <taxon>Actinomycetota</taxon>
        <taxon>Actinomycetes</taxon>
        <taxon>Kitasatosporales</taxon>
        <taxon>Streptomycetaceae</taxon>
        <taxon>Streptomyces</taxon>
    </lineage>
</organism>
<feature type="compositionally biased region" description="Pro residues" evidence="1">
    <location>
        <begin position="1"/>
        <end position="12"/>
    </location>
</feature>
<feature type="region of interest" description="Disordered" evidence="1">
    <location>
        <begin position="1"/>
        <end position="67"/>
    </location>
</feature>
<dbReference type="RefSeq" id="WP_145872412.1">
    <property type="nucleotide sequence ID" value="NZ_BNCE01000035.1"/>
</dbReference>
<sequence length="172" mass="18498">MPTPPPPPPASANPPAKKGKGKSILTPEERRERKSAAMKKYWRELPEQVKKERADNHSERMRDKWKKMPLEEASRRLEVLAAASKAAHAAPVDAETTRQTVRELMGAPRYAWMASTSTATTPLAGAAALSARPEAPKQGSGSRAPQTPGPGTSQAAAPGRPMTPSLPRSHGR</sequence>
<name>A0A561SGW0_9ACTN</name>
<feature type="compositionally biased region" description="Low complexity" evidence="1">
    <location>
        <begin position="123"/>
        <end position="133"/>
    </location>
</feature>
<dbReference type="Proteomes" id="UP000316603">
    <property type="component" value="Unassembled WGS sequence"/>
</dbReference>
<evidence type="ECO:0000256" key="1">
    <source>
        <dbReference type="SAM" id="MobiDB-lite"/>
    </source>
</evidence>
<dbReference type="AlphaFoldDB" id="A0A561SGW0"/>
<protein>
    <submittedName>
        <fullName evidence="2">Uncharacterized protein</fullName>
    </submittedName>
</protein>
<gene>
    <name evidence="2" type="ORF">FHX78_12136</name>
</gene>
<feature type="region of interest" description="Disordered" evidence="1">
    <location>
        <begin position="123"/>
        <end position="172"/>
    </location>
</feature>
<feature type="compositionally biased region" description="Polar residues" evidence="1">
    <location>
        <begin position="139"/>
        <end position="155"/>
    </location>
</feature>
<comment type="caution">
    <text evidence="2">The sequence shown here is derived from an EMBL/GenBank/DDBJ whole genome shotgun (WGS) entry which is preliminary data.</text>
</comment>
<feature type="compositionally biased region" description="Basic and acidic residues" evidence="1">
    <location>
        <begin position="27"/>
        <end position="67"/>
    </location>
</feature>